<keyword evidence="2" id="KW-0548">Nucleotidyltransferase</keyword>
<feature type="domain" description="Reverse transcriptase" evidence="1">
    <location>
        <begin position="1"/>
        <end position="149"/>
    </location>
</feature>
<dbReference type="PANTHER" id="PTHR31635:SF196">
    <property type="entry name" value="REVERSE TRANSCRIPTASE DOMAIN-CONTAINING PROTEIN-RELATED"/>
    <property type="match status" value="1"/>
</dbReference>
<accession>A0A6L2NZC8</accession>
<dbReference type="PANTHER" id="PTHR31635">
    <property type="entry name" value="REVERSE TRANSCRIPTASE DOMAIN-CONTAINING PROTEIN-RELATED"/>
    <property type="match status" value="1"/>
</dbReference>
<evidence type="ECO:0000313" key="2">
    <source>
        <dbReference type="EMBL" id="GEU91456.1"/>
    </source>
</evidence>
<name>A0A6L2NZC8_TANCI</name>
<dbReference type="AlphaFoldDB" id="A0A6L2NZC8"/>
<proteinExistence type="predicted"/>
<dbReference type="GO" id="GO:0003964">
    <property type="term" value="F:RNA-directed DNA polymerase activity"/>
    <property type="evidence" value="ECO:0007669"/>
    <property type="project" value="UniProtKB-KW"/>
</dbReference>
<protein>
    <submittedName>
        <fullName evidence="2">Reverse transcriptase</fullName>
    </submittedName>
</protein>
<comment type="caution">
    <text evidence="2">The sequence shown here is derived from an EMBL/GenBank/DDBJ whole genome shotgun (WGS) entry which is preliminary data.</text>
</comment>
<dbReference type="Pfam" id="PF00078">
    <property type="entry name" value="RVT_1"/>
    <property type="match status" value="1"/>
</dbReference>
<dbReference type="PROSITE" id="PS50878">
    <property type="entry name" value="RT_POL"/>
    <property type="match status" value="1"/>
</dbReference>
<organism evidence="2">
    <name type="scientific">Tanacetum cinerariifolium</name>
    <name type="common">Dalmatian daisy</name>
    <name type="synonym">Chrysanthemum cinerariifolium</name>
    <dbReference type="NCBI Taxonomy" id="118510"/>
    <lineage>
        <taxon>Eukaryota</taxon>
        <taxon>Viridiplantae</taxon>
        <taxon>Streptophyta</taxon>
        <taxon>Embryophyta</taxon>
        <taxon>Tracheophyta</taxon>
        <taxon>Spermatophyta</taxon>
        <taxon>Magnoliopsida</taxon>
        <taxon>eudicotyledons</taxon>
        <taxon>Gunneridae</taxon>
        <taxon>Pentapetalae</taxon>
        <taxon>asterids</taxon>
        <taxon>campanulids</taxon>
        <taxon>Asterales</taxon>
        <taxon>Asteraceae</taxon>
        <taxon>Asteroideae</taxon>
        <taxon>Anthemideae</taxon>
        <taxon>Anthemidinae</taxon>
        <taxon>Tanacetum</taxon>
    </lineage>
</organism>
<evidence type="ECO:0000259" key="1">
    <source>
        <dbReference type="PROSITE" id="PS50878"/>
    </source>
</evidence>
<keyword evidence="2" id="KW-0695">RNA-directed DNA polymerase</keyword>
<keyword evidence="2" id="KW-0808">Transferase</keyword>
<dbReference type="EMBL" id="BKCJ010010409">
    <property type="protein sequence ID" value="GEU91456.1"/>
    <property type="molecule type" value="Genomic_DNA"/>
</dbReference>
<reference evidence="2" key="1">
    <citation type="journal article" date="2019" name="Sci. Rep.">
        <title>Draft genome of Tanacetum cinerariifolium, the natural source of mosquito coil.</title>
        <authorList>
            <person name="Yamashiro T."/>
            <person name="Shiraishi A."/>
            <person name="Satake H."/>
            <person name="Nakayama K."/>
        </authorList>
    </citation>
    <scope>NUCLEOTIDE SEQUENCE</scope>
</reference>
<sequence>MALKVDLNKAFDRVEWDFLLDVLRKMGFGVLWYKWIHACLTTYELEFIVNEDSIGVINPQRGLRQGDPISPYLFIIVADVLSRQISKAMALGSLSGIKMDRACLVVSHILFADDFLFLLKASHADCSAITRILDSYCQVLDTKMGSFHR</sequence>
<dbReference type="InterPro" id="IPR000477">
    <property type="entry name" value="RT_dom"/>
</dbReference>
<dbReference type="SUPFAM" id="SSF56672">
    <property type="entry name" value="DNA/RNA polymerases"/>
    <property type="match status" value="1"/>
</dbReference>
<gene>
    <name evidence="2" type="ORF">Tci_063434</name>
</gene>
<dbReference type="InterPro" id="IPR043502">
    <property type="entry name" value="DNA/RNA_pol_sf"/>
</dbReference>